<comment type="caution">
    <text evidence="3">The sequence shown here is derived from an EMBL/GenBank/DDBJ whole genome shotgun (WGS) entry which is preliminary data.</text>
</comment>
<dbReference type="KEGG" id="lmat:92513016"/>
<dbReference type="OrthoDB" id="271548at2759"/>
<reference evidence="4" key="1">
    <citation type="journal article" date="2021" name="Microbiol. Resour. Announc.">
        <title>LGAAP: Leishmaniinae Genome Assembly and Annotation Pipeline.</title>
        <authorList>
            <person name="Almutairi H."/>
            <person name="Urbaniak M.D."/>
            <person name="Bates M.D."/>
            <person name="Jariyapan N."/>
            <person name="Kwakye-Nuako G."/>
            <person name="Thomaz-Soccol V."/>
            <person name="Al-Salem W.S."/>
            <person name="Dillon R.J."/>
            <person name="Bates P.A."/>
            <person name="Gatherer D."/>
        </authorList>
    </citation>
    <scope>NUCLEOTIDE SEQUENCE [LARGE SCALE GENOMIC DNA]</scope>
</reference>
<organism evidence="3 4">
    <name type="scientific">Leishmania martiniquensis</name>
    <dbReference type="NCBI Taxonomy" id="1580590"/>
    <lineage>
        <taxon>Eukaryota</taxon>
        <taxon>Discoba</taxon>
        <taxon>Euglenozoa</taxon>
        <taxon>Kinetoplastea</taxon>
        <taxon>Metakinetoplastina</taxon>
        <taxon>Trypanosomatida</taxon>
        <taxon>Trypanosomatidae</taxon>
        <taxon>Leishmaniinae</taxon>
        <taxon>Leishmania</taxon>
    </lineage>
</organism>
<feature type="compositionally biased region" description="Polar residues" evidence="2">
    <location>
        <begin position="416"/>
        <end position="426"/>
    </location>
</feature>
<dbReference type="Proteomes" id="UP000673552">
    <property type="component" value="Unassembled WGS sequence"/>
</dbReference>
<dbReference type="SMR" id="A0A836GBU9"/>
<feature type="region of interest" description="Disordered" evidence="2">
    <location>
        <begin position="618"/>
        <end position="681"/>
    </location>
</feature>
<protein>
    <recommendedName>
        <fullName evidence="5">Trichohyalin</fullName>
    </recommendedName>
</protein>
<evidence type="ECO:0000256" key="1">
    <source>
        <dbReference type="SAM" id="Coils"/>
    </source>
</evidence>
<feature type="compositionally biased region" description="Low complexity" evidence="2">
    <location>
        <begin position="438"/>
        <end position="454"/>
    </location>
</feature>
<keyword evidence="1" id="KW-0175">Coiled coil</keyword>
<dbReference type="RefSeq" id="XP_067178816.1">
    <property type="nucleotide sequence ID" value="XM_067320504.1"/>
</dbReference>
<proteinExistence type="predicted"/>
<feature type="compositionally biased region" description="Polar residues" evidence="2">
    <location>
        <begin position="376"/>
        <end position="390"/>
    </location>
</feature>
<feature type="region of interest" description="Disordered" evidence="2">
    <location>
        <begin position="414"/>
        <end position="454"/>
    </location>
</feature>
<feature type="coiled-coil region" evidence="1">
    <location>
        <begin position="273"/>
        <end position="315"/>
    </location>
</feature>
<evidence type="ECO:0008006" key="5">
    <source>
        <dbReference type="Google" id="ProtNLM"/>
    </source>
</evidence>
<gene>
    <name evidence="3" type="ORF">LSCM1_02945</name>
</gene>
<sequence>MYKRSGALLEVQNCISIGRLRLAQQFSTMEGWQRLQDARFDAYVQEKRQKQYFDAFDQRVERAFRVVAKLHRAEVVNAFKRKMKDSTEGKWTAAVALEVKSAVEERLRWLRDVWSQIDADYRCSDPQRQAKAAREISDALRGEPGAYMQWVYERKREDRFAGPKVKTAHEAELSAAELPEVTEEEANRYHNLPLRMADIERNVKSRFGIAGQQHWAELQAAKDEAYEAKLDTAAKVYAKLLDQSARFDESRRTALLRSNVERIHQAQVRFTASMEMERERERLVEAHEAMQEARKQQAKAERIAILQEAAELRRRGATSEEINQLARQRQLEAHARRQAEYQLQERELLQQKKSHYLDLIEKFKNDVEMREGQELLQQQQMSDPRPQRSQGGVEASGASKLNAFGFMDADRLDSPAESQLTASGSAGHSAVLHEDSSDGAAGASASASAPSNFASQPSRKKALWKCIDEDRYEDPSRTVHQARLDAAATYDPLYAKHLALTLAQGKKYTRQGLGELAAGGGMDRQVFKAAAKTMRPYQWGLSSNVVHDIDGDGSNDYFLGLEWHVRHPETGDIDWRYEKKSGGAVFRGPLLYRMGAKHQVTEAGSATMDPSAVTVRRFSPLSTTSSRPASKAALPSPARRAGAATPPPAEAGGGSRPSLHQPATRAAGVVAAPSLPTWQSS</sequence>
<evidence type="ECO:0000313" key="4">
    <source>
        <dbReference type="Proteomes" id="UP000673552"/>
    </source>
</evidence>
<keyword evidence="4" id="KW-1185">Reference proteome</keyword>
<name>A0A836GBU9_9TRYP</name>
<dbReference type="GeneID" id="92513016"/>
<evidence type="ECO:0000313" key="3">
    <source>
        <dbReference type="EMBL" id="KAG5479097.1"/>
    </source>
</evidence>
<dbReference type="AlphaFoldDB" id="A0A836GBU9"/>
<dbReference type="EMBL" id="JAFEUZ010000022">
    <property type="protein sequence ID" value="KAG5479097.1"/>
    <property type="molecule type" value="Genomic_DNA"/>
</dbReference>
<evidence type="ECO:0000256" key="2">
    <source>
        <dbReference type="SAM" id="MobiDB-lite"/>
    </source>
</evidence>
<accession>A0A836GBU9</accession>
<feature type="region of interest" description="Disordered" evidence="2">
    <location>
        <begin position="376"/>
        <end position="395"/>
    </location>
</feature>
<reference evidence="4" key="2">
    <citation type="journal article" date="2021" name="Sci. Data">
        <title>Chromosome-scale genome sequencing, assembly and annotation of six genomes from subfamily Leishmaniinae.</title>
        <authorList>
            <person name="Almutairi H."/>
            <person name="Urbaniak M.D."/>
            <person name="Bates M.D."/>
            <person name="Jariyapan N."/>
            <person name="Kwakye-Nuako G."/>
            <person name="Thomaz Soccol V."/>
            <person name="Al-Salem W.S."/>
            <person name="Dillon R.J."/>
            <person name="Bates P.A."/>
            <person name="Gatherer D."/>
        </authorList>
    </citation>
    <scope>NUCLEOTIDE SEQUENCE [LARGE SCALE GENOMIC DNA]</scope>
</reference>